<dbReference type="InterPro" id="IPR052774">
    <property type="entry name" value="Celegans_DevNeuronal_Protein"/>
</dbReference>
<accession>A0A498SUD5</accession>
<dbReference type="InterPro" id="IPR003609">
    <property type="entry name" value="Pan_app"/>
</dbReference>
<feature type="compositionally biased region" description="Low complexity" evidence="1">
    <location>
        <begin position="283"/>
        <end position="294"/>
    </location>
</feature>
<dbReference type="PANTHER" id="PTHR47327">
    <property type="entry name" value="FI18240P1-RELATED"/>
    <property type="match status" value="1"/>
</dbReference>
<sequence>MIIFGSRSRNCSCRNSPDHVYPKVECKRCFHVLGSISFALFFSFNSIHADRTIEDSENLKKHSSFPIAVFCENRLTAFTVSDNTCLVSSSSLIYEDVTEEVCLRMCSSNRDSNGRTILCASAVYDHATFTCTIFRSRSYPDGDLKTVIAPGQRLFEKFCLKDAPSECADSRFLKVEQSVIIGYAKNVSMARSIEECIEQCLTEHFQCRSAMYFYTEGECITNTESAMTQPTSFAREESDKVIYIQNGCPAILARQKELENSTAAATELSPTSADEHTEDVNVETEAISSTTTTNEEIKEEEELKNTGVVNSSIEENTLKKQNDLNDRIRNDSYEGESENSFGTDSGKLASFDKTTASTTEEIMEMLKRNLKKLPTDSSTFNSNKGLKSLKQTKLQQIKKEFTSEESEENHMAKNLPLEVRPSPFQVENQHIEKTNSVVVVVHEGSKIQKPIKRLKIITLSGFEDEDHFSQWSNWSPCRRSGERKIRRRKCYNLQKCVGALMEVKKCPETVQGEPEFRAVMDSRGLRTAVNKKEELTWVPAERLNFANKTDIRTGGIRLDISSLQQSHSEKEPTEKTDEMIWSPWRGICQEVNGSTLVFLQK</sequence>
<dbReference type="EMBL" id="UPTC01002715">
    <property type="protein sequence ID" value="VBB33797.1"/>
    <property type="molecule type" value="Genomic_DNA"/>
</dbReference>
<dbReference type="OrthoDB" id="5867217at2759"/>
<dbReference type="Pfam" id="PF00024">
    <property type="entry name" value="PAN_1"/>
    <property type="match status" value="2"/>
</dbReference>
<evidence type="ECO:0000313" key="3">
    <source>
        <dbReference type="EMBL" id="VBB33797.1"/>
    </source>
</evidence>
<dbReference type="InterPro" id="IPR036383">
    <property type="entry name" value="TSP1_rpt_sf"/>
</dbReference>
<gene>
    <name evidence="3" type="ORF">NAV_LOCUS8588</name>
</gene>
<dbReference type="GO" id="GO:0009653">
    <property type="term" value="P:anatomical structure morphogenesis"/>
    <property type="evidence" value="ECO:0007669"/>
    <property type="project" value="TreeGrafter"/>
</dbReference>
<keyword evidence="4" id="KW-1185">Reference proteome</keyword>
<dbReference type="SMART" id="SM00473">
    <property type="entry name" value="PAN_AP"/>
    <property type="match status" value="2"/>
</dbReference>
<name>A0A498SUD5_ACAVI</name>
<evidence type="ECO:0000256" key="1">
    <source>
        <dbReference type="SAM" id="MobiDB-lite"/>
    </source>
</evidence>
<dbReference type="PROSITE" id="PS50948">
    <property type="entry name" value="PAN"/>
    <property type="match status" value="2"/>
</dbReference>
<dbReference type="SUPFAM" id="SSF82895">
    <property type="entry name" value="TSP-1 type 1 repeat"/>
    <property type="match status" value="1"/>
</dbReference>
<dbReference type="Gene3D" id="3.50.4.10">
    <property type="entry name" value="Hepatocyte Growth Factor"/>
    <property type="match status" value="2"/>
</dbReference>
<feature type="compositionally biased region" description="Basic and acidic residues" evidence="1">
    <location>
        <begin position="316"/>
        <end position="332"/>
    </location>
</feature>
<evidence type="ECO:0000313" key="4">
    <source>
        <dbReference type="Proteomes" id="UP000276991"/>
    </source>
</evidence>
<dbReference type="PANTHER" id="PTHR47327:SF4">
    <property type="entry name" value="APPLE DOMAIN-CONTAINING PROTEIN-RELATED"/>
    <property type="match status" value="1"/>
</dbReference>
<feature type="domain" description="Apple" evidence="2">
    <location>
        <begin position="167"/>
        <end position="248"/>
    </location>
</feature>
<dbReference type="InterPro" id="IPR000884">
    <property type="entry name" value="TSP1_rpt"/>
</dbReference>
<feature type="region of interest" description="Disordered" evidence="1">
    <location>
        <begin position="262"/>
        <end position="347"/>
    </location>
</feature>
<protein>
    <recommendedName>
        <fullName evidence="2">Apple domain-containing protein</fullName>
    </recommendedName>
</protein>
<organism evidence="3 4">
    <name type="scientific">Acanthocheilonema viteae</name>
    <name type="common">Filarial nematode worm</name>
    <name type="synonym">Dipetalonema viteae</name>
    <dbReference type="NCBI Taxonomy" id="6277"/>
    <lineage>
        <taxon>Eukaryota</taxon>
        <taxon>Metazoa</taxon>
        <taxon>Ecdysozoa</taxon>
        <taxon>Nematoda</taxon>
        <taxon>Chromadorea</taxon>
        <taxon>Rhabditida</taxon>
        <taxon>Spirurina</taxon>
        <taxon>Spiruromorpha</taxon>
        <taxon>Filarioidea</taxon>
        <taxon>Onchocercidae</taxon>
        <taxon>Acanthocheilonema</taxon>
    </lineage>
</organism>
<evidence type="ECO:0000259" key="2">
    <source>
        <dbReference type="PROSITE" id="PS50948"/>
    </source>
</evidence>
<dbReference type="PROSITE" id="PS50092">
    <property type="entry name" value="TSP1"/>
    <property type="match status" value="1"/>
</dbReference>
<dbReference type="SUPFAM" id="SSF57414">
    <property type="entry name" value="Hairpin loop containing domain-like"/>
    <property type="match status" value="2"/>
</dbReference>
<proteinExistence type="predicted"/>
<feature type="domain" description="Apple" evidence="2">
    <location>
        <begin position="71"/>
        <end position="159"/>
    </location>
</feature>
<dbReference type="AlphaFoldDB" id="A0A498SUD5"/>
<dbReference type="CDD" id="cd01099">
    <property type="entry name" value="PAN_AP_HGF"/>
    <property type="match status" value="1"/>
</dbReference>
<feature type="compositionally biased region" description="Polar residues" evidence="1">
    <location>
        <begin position="262"/>
        <end position="272"/>
    </location>
</feature>
<dbReference type="Proteomes" id="UP000276991">
    <property type="component" value="Unassembled WGS sequence"/>
</dbReference>
<reference evidence="3 4" key="1">
    <citation type="submission" date="2018-08" db="EMBL/GenBank/DDBJ databases">
        <authorList>
            <person name="Laetsch R D."/>
            <person name="Stevens L."/>
            <person name="Kumar S."/>
            <person name="Blaxter L. M."/>
        </authorList>
    </citation>
    <scope>NUCLEOTIDE SEQUENCE [LARGE SCALE GENOMIC DNA]</scope>
</reference>
<dbReference type="STRING" id="6277.A0A498SUD5"/>